<dbReference type="FunFam" id="1.10.10.10:FF:000001">
    <property type="entry name" value="LysR family transcriptional regulator"/>
    <property type="match status" value="1"/>
</dbReference>
<evidence type="ECO:0000259" key="5">
    <source>
        <dbReference type="PROSITE" id="PS50931"/>
    </source>
</evidence>
<proteinExistence type="inferred from homology"/>
<comment type="similarity">
    <text evidence="1">Belongs to the LysR transcriptional regulatory family.</text>
</comment>
<dbReference type="InterPro" id="IPR005119">
    <property type="entry name" value="LysR_subst-bd"/>
</dbReference>
<evidence type="ECO:0000313" key="6">
    <source>
        <dbReference type="EMBL" id="QFZ86119.1"/>
    </source>
</evidence>
<reference evidence="6 7" key="1">
    <citation type="submission" date="2019-10" db="EMBL/GenBank/DDBJ databases">
        <title>Complete genome sequence of Variovorax paradoxus 5C-2.</title>
        <authorList>
            <person name="Gogoleva N.E."/>
            <person name="Balkin A.S."/>
        </authorList>
    </citation>
    <scope>NUCLEOTIDE SEQUENCE [LARGE SCALE GENOMIC DNA]</scope>
    <source>
        <strain evidence="6 7">5C-2</strain>
    </source>
</reference>
<protein>
    <submittedName>
        <fullName evidence="6">LysR family transcriptional regulator</fullName>
    </submittedName>
</protein>
<evidence type="ECO:0000313" key="7">
    <source>
        <dbReference type="Proteomes" id="UP000326780"/>
    </source>
</evidence>
<dbReference type="PANTHER" id="PTHR30346:SF28">
    <property type="entry name" value="HTH-TYPE TRANSCRIPTIONAL REGULATOR CYNR"/>
    <property type="match status" value="1"/>
</dbReference>
<evidence type="ECO:0000256" key="3">
    <source>
        <dbReference type="ARBA" id="ARBA00023125"/>
    </source>
</evidence>
<keyword evidence="3" id="KW-0238">DNA-binding</keyword>
<dbReference type="EMBL" id="CP045644">
    <property type="protein sequence ID" value="QFZ86119.1"/>
    <property type="molecule type" value="Genomic_DNA"/>
</dbReference>
<dbReference type="PANTHER" id="PTHR30346">
    <property type="entry name" value="TRANSCRIPTIONAL DUAL REGULATOR HCAR-RELATED"/>
    <property type="match status" value="1"/>
</dbReference>
<dbReference type="SUPFAM" id="SSF53850">
    <property type="entry name" value="Periplasmic binding protein-like II"/>
    <property type="match status" value="1"/>
</dbReference>
<keyword evidence="4" id="KW-0804">Transcription</keyword>
<dbReference type="InterPro" id="IPR036390">
    <property type="entry name" value="WH_DNA-bd_sf"/>
</dbReference>
<gene>
    <name evidence="6" type="ORF">GFK26_26815</name>
</gene>
<dbReference type="PRINTS" id="PR00039">
    <property type="entry name" value="HTHLYSR"/>
</dbReference>
<evidence type="ECO:0000256" key="2">
    <source>
        <dbReference type="ARBA" id="ARBA00023015"/>
    </source>
</evidence>
<dbReference type="PROSITE" id="PS50931">
    <property type="entry name" value="HTH_LYSR"/>
    <property type="match status" value="1"/>
</dbReference>
<dbReference type="CDD" id="cd08427">
    <property type="entry name" value="PBP2_LTTR_like_2"/>
    <property type="match status" value="1"/>
</dbReference>
<dbReference type="GO" id="GO:0003700">
    <property type="term" value="F:DNA-binding transcription factor activity"/>
    <property type="evidence" value="ECO:0007669"/>
    <property type="project" value="InterPro"/>
</dbReference>
<name>A0A5Q0M9C9_VARPD</name>
<dbReference type="InterPro" id="IPR000847">
    <property type="entry name" value="LysR_HTH_N"/>
</dbReference>
<dbReference type="Pfam" id="PF03466">
    <property type="entry name" value="LysR_substrate"/>
    <property type="match status" value="1"/>
</dbReference>
<dbReference type="Gene3D" id="1.10.10.10">
    <property type="entry name" value="Winged helix-like DNA-binding domain superfamily/Winged helix DNA-binding domain"/>
    <property type="match status" value="1"/>
</dbReference>
<evidence type="ECO:0000256" key="4">
    <source>
        <dbReference type="ARBA" id="ARBA00023163"/>
    </source>
</evidence>
<dbReference type="Pfam" id="PF00126">
    <property type="entry name" value="HTH_1"/>
    <property type="match status" value="1"/>
</dbReference>
<evidence type="ECO:0000256" key="1">
    <source>
        <dbReference type="ARBA" id="ARBA00009437"/>
    </source>
</evidence>
<accession>A0A5Q0M9C9</accession>
<dbReference type="GO" id="GO:0032993">
    <property type="term" value="C:protein-DNA complex"/>
    <property type="evidence" value="ECO:0007669"/>
    <property type="project" value="TreeGrafter"/>
</dbReference>
<dbReference type="RefSeq" id="WP_153284618.1">
    <property type="nucleotide sequence ID" value="NZ_CP045644.1"/>
</dbReference>
<sequence length="306" mass="33191">MITELRTFIAVCRHGTFAAAGERIGLTQSAVSSQIKRLEESLGFPLFDRTGRSATLNAAGETTLGRAEEICALYAGLGELPDDAASIGLLRIGAIASAQPTLVARALEKLRAGFPLLRVHISPGVSMRLMDDLDAGSIDAAVIIRPPFGILPELTWQTLVREPYVLIAPADVPGRNWRTLLREQPFLRYDRASFGGRMVERFLQREGLVVSDAIEVDEISGLIHLASKGLGVALVPWVEAHLPLPPGVRMLSLGESTFHREVGLLQRKPRASPPLVAQFAQCLREAAEPAKAGRKKVLTTSKKILK</sequence>
<dbReference type="Gene3D" id="3.40.190.290">
    <property type="match status" value="1"/>
</dbReference>
<keyword evidence="2" id="KW-0805">Transcription regulation</keyword>
<dbReference type="GO" id="GO:0003677">
    <property type="term" value="F:DNA binding"/>
    <property type="evidence" value="ECO:0007669"/>
    <property type="project" value="UniProtKB-KW"/>
</dbReference>
<dbReference type="AlphaFoldDB" id="A0A5Q0M9C9"/>
<dbReference type="Proteomes" id="UP000326780">
    <property type="component" value="Chromosome"/>
</dbReference>
<dbReference type="InterPro" id="IPR036388">
    <property type="entry name" value="WH-like_DNA-bd_sf"/>
</dbReference>
<dbReference type="SUPFAM" id="SSF46785">
    <property type="entry name" value="Winged helix' DNA-binding domain"/>
    <property type="match status" value="1"/>
</dbReference>
<organism evidence="6 7">
    <name type="scientific">Variovorax paradoxus</name>
    <dbReference type="NCBI Taxonomy" id="34073"/>
    <lineage>
        <taxon>Bacteria</taxon>
        <taxon>Pseudomonadati</taxon>
        <taxon>Pseudomonadota</taxon>
        <taxon>Betaproteobacteria</taxon>
        <taxon>Burkholderiales</taxon>
        <taxon>Comamonadaceae</taxon>
        <taxon>Variovorax</taxon>
    </lineage>
</organism>
<feature type="domain" description="HTH lysR-type" evidence="5">
    <location>
        <begin position="1"/>
        <end position="57"/>
    </location>
</feature>